<evidence type="ECO:0000313" key="2">
    <source>
        <dbReference type="EMBL" id="BBW95473.1"/>
    </source>
</evidence>
<feature type="transmembrane region" description="Helical" evidence="1">
    <location>
        <begin position="151"/>
        <end position="170"/>
    </location>
</feature>
<dbReference type="Pfam" id="PF19700">
    <property type="entry name" value="DUF6198"/>
    <property type="match status" value="1"/>
</dbReference>
<dbReference type="InterPro" id="IPR038750">
    <property type="entry name" value="YczE/YyaS-like"/>
</dbReference>
<feature type="transmembrane region" description="Helical" evidence="1">
    <location>
        <begin position="12"/>
        <end position="29"/>
    </location>
</feature>
<protein>
    <submittedName>
        <fullName evidence="2">Membrane protein YczE</fullName>
    </submittedName>
</protein>
<dbReference type="EMBL" id="AP022557">
    <property type="protein sequence ID" value="BBW95473.1"/>
    <property type="molecule type" value="Genomic_DNA"/>
</dbReference>
<dbReference type="PANTHER" id="PTHR40078">
    <property type="entry name" value="INTEGRAL MEMBRANE PROTEIN-RELATED"/>
    <property type="match status" value="1"/>
</dbReference>
<keyword evidence="3" id="KW-1185">Reference proteome</keyword>
<keyword evidence="1" id="KW-1133">Transmembrane helix</keyword>
<dbReference type="Proteomes" id="UP000501421">
    <property type="component" value="Chromosome"/>
</dbReference>
<dbReference type="AlphaFoldDB" id="A0A679FIH1"/>
<accession>A0A679FIH1</accession>
<dbReference type="RefSeq" id="WP_172418471.1">
    <property type="nucleotide sequence ID" value="NZ_AP022557.1"/>
</dbReference>
<sequence length="216" mass="23205">MVHPSVPWLRWSIYFAGLLVMSFGIVLTMKADVGCAPWDVLHIGLERTFGLTVGTWSIIVGMGVLAASALLVKRRPQLGAFLNMVTVGVLIDVWMMIPPLKTPPQLLEQYAMLLVGIVVSGYGMGLYISADVGAGPRDSLMLALTELTGWNVAYIRVMMEALVLLVGWLLGGPVSFGTFLFCVTIGSVAGLALPQCRKMADRLLGAANVRAQGLSR</sequence>
<dbReference type="PANTHER" id="PTHR40078:SF1">
    <property type="entry name" value="INTEGRAL MEMBRANE PROTEIN"/>
    <property type="match status" value="1"/>
</dbReference>
<evidence type="ECO:0000256" key="1">
    <source>
        <dbReference type="SAM" id="Phobius"/>
    </source>
</evidence>
<name>A0A679FIH1_9BACL</name>
<feature type="transmembrane region" description="Helical" evidence="1">
    <location>
        <begin position="49"/>
        <end position="71"/>
    </location>
</feature>
<feature type="transmembrane region" description="Helical" evidence="1">
    <location>
        <begin position="176"/>
        <end position="193"/>
    </location>
</feature>
<keyword evidence="1" id="KW-0812">Transmembrane</keyword>
<organism evidence="2 3">
    <name type="scientific">Geobacillus subterraneus</name>
    <dbReference type="NCBI Taxonomy" id="129338"/>
    <lineage>
        <taxon>Bacteria</taxon>
        <taxon>Bacillati</taxon>
        <taxon>Bacillota</taxon>
        <taxon>Bacilli</taxon>
        <taxon>Bacillales</taxon>
        <taxon>Anoxybacillaceae</taxon>
        <taxon>Geobacillus</taxon>
    </lineage>
</organism>
<gene>
    <name evidence="2" type="primary">yczE</name>
    <name evidence="2" type="ORF">GsuE55_03060</name>
</gene>
<proteinExistence type="predicted"/>
<keyword evidence="1" id="KW-0472">Membrane</keyword>
<feature type="transmembrane region" description="Helical" evidence="1">
    <location>
        <begin position="109"/>
        <end position="130"/>
    </location>
</feature>
<reference evidence="3" key="1">
    <citation type="journal article" date="2020" name="Microbiol. Resour. Announc.">
        <title>Complete Genome Sequence of Geobacillus sp. Strain E55-1, Isolated from Mine Geyser in Japan.</title>
        <authorList>
            <person name="Miyazaki K."/>
            <person name="Hase E."/>
            <person name="Tokito N."/>
        </authorList>
    </citation>
    <scope>NUCLEOTIDE SEQUENCE [LARGE SCALE GENOMIC DNA]</scope>
    <source>
        <strain evidence="3">E55-1</strain>
    </source>
</reference>
<evidence type="ECO:0000313" key="3">
    <source>
        <dbReference type="Proteomes" id="UP000501421"/>
    </source>
</evidence>
<feature type="transmembrane region" description="Helical" evidence="1">
    <location>
        <begin position="78"/>
        <end position="97"/>
    </location>
</feature>